<dbReference type="NCBIfam" id="TIGR00634">
    <property type="entry name" value="recN"/>
    <property type="match status" value="1"/>
</dbReference>
<evidence type="ECO:0000259" key="11">
    <source>
        <dbReference type="SMART" id="SM00382"/>
    </source>
</evidence>
<evidence type="ECO:0000313" key="13">
    <source>
        <dbReference type="Proteomes" id="UP000018934"/>
    </source>
</evidence>
<evidence type="ECO:0000256" key="1">
    <source>
        <dbReference type="ARBA" id="ARBA00003618"/>
    </source>
</evidence>
<keyword evidence="13" id="KW-1185">Reference proteome</keyword>
<dbReference type="InterPro" id="IPR004604">
    <property type="entry name" value="DNA_recomb/repair_RecN"/>
</dbReference>
<gene>
    <name evidence="12" type="ORF">DEHRE_06705</name>
</gene>
<dbReference type="SMART" id="SM00382">
    <property type="entry name" value="AAA"/>
    <property type="match status" value="1"/>
</dbReference>
<dbReference type="EMBL" id="CP007033">
    <property type="protein sequence ID" value="AHF09807.1"/>
    <property type="molecule type" value="Genomic_DNA"/>
</dbReference>
<dbReference type="PANTHER" id="PTHR11059:SF0">
    <property type="entry name" value="DNA REPAIR PROTEIN RECN"/>
    <property type="match status" value="1"/>
</dbReference>
<evidence type="ECO:0000256" key="8">
    <source>
        <dbReference type="ARBA" id="ARBA00033408"/>
    </source>
</evidence>
<keyword evidence="6" id="KW-0067">ATP-binding</keyword>
<dbReference type="InterPro" id="IPR027417">
    <property type="entry name" value="P-loop_NTPase"/>
</dbReference>
<dbReference type="Gene3D" id="3.40.50.300">
    <property type="entry name" value="P-loop containing nucleotide triphosphate hydrolases"/>
    <property type="match status" value="2"/>
</dbReference>
<name>A0ABM5P5D3_DEHRP</name>
<proteinExistence type="inferred from homology"/>
<keyword evidence="7 9" id="KW-0234">DNA repair</keyword>
<keyword evidence="4" id="KW-0547">Nucleotide-binding</keyword>
<reference evidence="12 13" key="1">
    <citation type="journal article" date="2013" name="Stand. Genomic Sci.">
        <title>Complete genome sequence of Dehalobacter restrictus PER-K23(T.).</title>
        <authorList>
            <person name="Kruse T."/>
            <person name="Maillard J."/>
            <person name="Goodwin L."/>
            <person name="Woyke T."/>
            <person name="Teshima H."/>
            <person name="Bruce D."/>
            <person name="Detter C."/>
            <person name="Tapia R."/>
            <person name="Han C."/>
            <person name="Huntemann M."/>
            <person name="Wei C.L."/>
            <person name="Han J."/>
            <person name="Chen A."/>
            <person name="Kyrpides N."/>
            <person name="Szeto E."/>
            <person name="Markowitz V."/>
            <person name="Ivanova N."/>
            <person name="Pagani I."/>
            <person name="Pati A."/>
            <person name="Pitluck S."/>
            <person name="Nolan M."/>
            <person name="Holliger C."/>
            <person name="Smidt H."/>
        </authorList>
    </citation>
    <scope>NUCLEOTIDE SEQUENCE [LARGE SCALE GENOMIC DNA]</scope>
    <source>
        <strain evidence="13">DSM 9455</strain>
    </source>
</reference>
<dbReference type="Pfam" id="PF02463">
    <property type="entry name" value="SMC_N"/>
    <property type="match status" value="1"/>
</dbReference>
<sequence>MLVELRIKDFALMEDVHLVFDKGLSVFTGETGAGKSMLVDALGLLLGGRASNEFLRHGKDKACVEGIFSNLPLKLTEMLQDEGYPLEDDLLFLYREINDSGRNVCRVQGRTVPLSLYRTFCEGLVDIHDQMEHQSLLQAETQRELLDSFGGEEHLKLLKQVRDAAVNYRNTMSRERELLRSERDREKREEILRYQIEEIDRIAPVSGEEESLEQEKKFLLNAEKIVSLVNEAYDELYAGTKEASDSAFDMIGSATEKMGELSALDPEIEELHKNLEEIYFSLEDYVTKLRSYKDKLDFEPGRLDGIETRLIDLGKLRKYAYTIEAVLERRVEMEEELEEITHLQDEKENIRREKKEALTTYNNLAEELSLNRGIQAERIEKGLADELLDLGLNEARIEIIFSPVTEPSPEGAEQIEFYFSANVGEPPKPLAKVASGGEMARIMLAFKSLLSKVETVDTFVFDEVDSGVGGRTIMKVAEKLEKISENRQVLCITHSAPIAAFADSHFGIDKVVVEDRTQTKVNRLGESERVQEMARMLGGERVALSLAEELWQQAKNS</sequence>
<dbReference type="Proteomes" id="UP000018934">
    <property type="component" value="Chromosome"/>
</dbReference>
<evidence type="ECO:0000313" key="12">
    <source>
        <dbReference type="EMBL" id="AHF09807.1"/>
    </source>
</evidence>
<feature type="domain" description="AAA+ ATPase" evidence="11">
    <location>
        <begin position="21"/>
        <end position="512"/>
    </location>
</feature>
<evidence type="ECO:0000256" key="9">
    <source>
        <dbReference type="PIRNR" id="PIRNR003128"/>
    </source>
</evidence>
<protein>
    <recommendedName>
        <fullName evidence="3 9">DNA repair protein RecN</fullName>
    </recommendedName>
    <alternativeName>
        <fullName evidence="8 9">Recombination protein N</fullName>
    </alternativeName>
</protein>
<dbReference type="InterPro" id="IPR003395">
    <property type="entry name" value="RecF/RecN/SMC_N"/>
</dbReference>
<evidence type="ECO:0000256" key="10">
    <source>
        <dbReference type="SAM" id="Coils"/>
    </source>
</evidence>
<dbReference type="CDD" id="cd03241">
    <property type="entry name" value="ABC_RecN"/>
    <property type="match status" value="2"/>
</dbReference>
<evidence type="ECO:0000256" key="6">
    <source>
        <dbReference type="ARBA" id="ARBA00022840"/>
    </source>
</evidence>
<evidence type="ECO:0000256" key="5">
    <source>
        <dbReference type="ARBA" id="ARBA00022763"/>
    </source>
</evidence>
<evidence type="ECO:0000256" key="7">
    <source>
        <dbReference type="ARBA" id="ARBA00023204"/>
    </source>
</evidence>
<evidence type="ECO:0000256" key="3">
    <source>
        <dbReference type="ARBA" id="ARBA00021315"/>
    </source>
</evidence>
<dbReference type="PIRSF" id="PIRSF003128">
    <property type="entry name" value="RecN"/>
    <property type="match status" value="1"/>
</dbReference>
<dbReference type="RefSeq" id="WP_025205490.1">
    <property type="nucleotide sequence ID" value="NZ_CP007033.1"/>
</dbReference>
<organism evidence="12 13">
    <name type="scientific">Dehalobacter restrictus (strain DSM 9455 / PER-K23)</name>
    <dbReference type="NCBI Taxonomy" id="871738"/>
    <lineage>
        <taxon>Bacteria</taxon>
        <taxon>Bacillati</taxon>
        <taxon>Bacillota</taxon>
        <taxon>Clostridia</taxon>
        <taxon>Eubacteriales</taxon>
        <taxon>Desulfitobacteriaceae</taxon>
        <taxon>Dehalobacter</taxon>
    </lineage>
</organism>
<comment type="similarity">
    <text evidence="2 9">Belongs to the RecN family.</text>
</comment>
<keyword evidence="5 9" id="KW-0227">DNA damage</keyword>
<comment type="function">
    <text evidence="1 9">May be involved in recombinational repair of damaged DNA.</text>
</comment>
<dbReference type="SUPFAM" id="SSF52540">
    <property type="entry name" value="P-loop containing nucleoside triphosphate hydrolases"/>
    <property type="match status" value="2"/>
</dbReference>
<accession>A0ABM5P5D3</accession>
<evidence type="ECO:0000256" key="2">
    <source>
        <dbReference type="ARBA" id="ARBA00009441"/>
    </source>
</evidence>
<dbReference type="InterPro" id="IPR003593">
    <property type="entry name" value="AAA+_ATPase"/>
</dbReference>
<evidence type="ECO:0000256" key="4">
    <source>
        <dbReference type="ARBA" id="ARBA00022741"/>
    </source>
</evidence>
<feature type="coiled-coil region" evidence="10">
    <location>
        <begin position="323"/>
        <end position="367"/>
    </location>
</feature>
<dbReference type="PANTHER" id="PTHR11059">
    <property type="entry name" value="DNA REPAIR PROTEIN RECN"/>
    <property type="match status" value="1"/>
</dbReference>
<keyword evidence="10" id="KW-0175">Coiled coil</keyword>